<dbReference type="Pfam" id="PF14827">
    <property type="entry name" value="dCache_3"/>
    <property type="match status" value="1"/>
</dbReference>
<keyword evidence="8" id="KW-0067">ATP-binding</keyword>
<evidence type="ECO:0000256" key="7">
    <source>
        <dbReference type="ARBA" id="ARBA00022777"/>
    </source>
</evidence>
<accession>A0A1I4S265</accession>
<dbReference type="GO" id="GO:0016020">
    <property type="term" value="C:membrane"/>
    <property type="evidence" value="ECO:0007669"/>
    <property type="project" value="UniProtKB-SubCell"/>
</dbReference>
<keyword evidence="11" id="KW-0812">Transmembrane</keyword>
<dbReference type="AlphaFoldDB" id="A0A1I4S265"/>
<dbReference type="InterPro" id="IPR035965">
    <property type="entry name" value="PAS-like_dom_sf"/>
</dbReference>
<dbReference type="GO" id="GO:0000160">
    <property type="term" value="P:phosphorelay signal transduction system"/>
    <property type="evidence" value="ECO:0007669"/>
    <property type="project" value="UniProtKB-KW"/>
</dbReference>
<dbReference type="Pfam" id="PF08447">
    <property type="entry name" value="PAS_3"/>
    <property type="match status" value="1"/>
</dbReference>
<feature type="transmembrane region" description="Helical" evidence="11">
    <location>
        <begin position="12"/>
        <end position="32"/>
    </location>
</feature>
<keyword evidence="9" id="KW-0902">Two-component regulatory system</keyword>
<comment type="subcellular location">
    <subcellularLocation>
        <location evidence="2">Membrane</location>
    </subcellularLocation>
</comment>
<dbReference type="RefSeq" id="WP_093475906.1">
    <property type="nucleotide sequence ID" value="NZ_FOUI01000008.1"/>
</dbReference>
<keyword evidence="7" id="KW-0418">Kinase</keyword>
<dbReference type="InterPro" id="IPR029150">
    <property type="entry name" value="dCache_3"/>
</dbReference>
<organism evidence="14 15">
    <name type="scientific">Halopseudomonas yangmingensis</name>
    <dbReference type="NCBI Taxonomy" id="1720063"/>
    <lineage>
        <taxon>Bacteria</taxon>
        <taxon>Pseudomonadati</taxon>
        <taxon>Pseudomonadota</taxon>
        <taxon>Gammaproteobacteria</taxon>
        <taxon>Pseudomonadales</taxon>
        <taxon>Pseudomonadaceae</taxon>
        <taxon>Halopseudomonas</taxon>
    </lineage>
</organism>
<keyword evidence="11" id="KW-1133">Transmembrane helix</keyword>
<evidence type="ECO:0000259" key="13">
    <source>
        <dbReference type="PROSITE" id="PS50113"/>
    </source>
</evidence>
<dbReference type="EC" id="2.7.13.3" evidence="3"/>
<evidence type="ECO:0000313" key="15">
    <source>
        <dbReference type="Proteomes" id="UP000243629"/>
    </source>
</evidence>
<feature type="domain" description="PAC" evidence="13">
    <location>
        <begin position="456"/>
        <end position="507"/>
    </location>
</feature>
<dbReference type="InterPro" id="IPR000700">
    <property type="entry name" value="PAS-assoc_C"/>
</dbReference>
<evidence type="ECO:0000256" key="9">
    <source>
        <dbReference type="ARBA" id="ARBA00023012"/>
    </source>
</evidence>
<dbReference type="GO" id="GO:0005524">
    <property type="term" value="F:ATP binding"/>
    <property type="evidence" value="ECO:0007669"/>
    <property type="project" value="UniProtKB-KW"/>
</dbReference>
<keyword evidence="15" id="KW-1185">Reference proteome</keyword>
<feature type="domain" description="PAS" evidence="12">
    <location>
        <begin position="508"/>
        <end position="550"/>
    </location>
</feature>
<feature type="coiled-coil region" evidence="10">
    <location>
        <begin position="349"/>
        <end position="376"/>
    </location>
</feature>
<dbReference type="PANTHER" id="PTHR43304:SF1">
    <property type="entry name" value="PAC DOMAIN-CONTAINING PROTEIN"/>
    <property type="match status" value="1"/>
</dbReference>
<name>A0A1I4S265_9GAMM</name>
<evidence type="ECO:0000256" key="4">
    <source>
        <dbReference type="ARBA" id="ARBA00022553"/>
    </source>
</evidence>
<keyword evidence="4" id="KW-0597">Phosphoprotein</keyword>
<evidence type="ECO:0000256" key="6">
    <source>
        <dbReference type="ARBA" id="ARBA00022741"/>
    </source>
</evidence>
<keyword evidence="11" id="KW-0472">Membrane</keyword>
<dbReference type="Proteomes" id="UP000243629">
    <property type="component" value="Unassembled WGS sequence"/>
</dbReference>
<evidence type="ECO:0000256" key="10">
    <source>
        <dbReference type="SAM" id="Coils"/>
    </source>
</evidence>
<dbReference type="CDD" id="cd00130">
    <property type="entry name" value="PAS"/>
    <property type="match status" value="1"/>
</dbReference>
<dbReference type="InterPro" id="IPR000014">
    <property type="entry name" value="PAS"/>
</dbReference>
<dbReference type="GO" id="GO:0004673">
    <property type="term" value="F:protein histidine kinase activity"/>
    <property type="evidence" value="ECO:0007669"/>
    <property type="project" value="UniProtKB-EC"/>
</dbReference>
<dbReference type="OrthoDB" id="9812358at2"/>
<reference evidence="15" key="1">
    <citation type="submission" date="2016-10" db="EMBL/GenBank/DDBJ databases">
        <authorList>
            <person name="Varghese N."/>
            <person name="Submissions S."/>
        </authorList>
    </citation>
    <scope>NUCLEOTIDE SEQUENCE [LARGE SCALE GENOMIC DNA]</scope>
    <source>
        <strain evidence="15">DSM 24213</strain>
    </source>
</reference>
<dbReference type="EMBL" id="FOUI01000008">
    <property type="protein sequence ID" value="SFM58575.1"/>
    <property type="molecule type" value="Genomic_DNA"/>
</dbReference>
<keyword evidence="10" id="KW-0175">Coiled coil</keyword>
<keyword evidence="6" id="KW-0547">Nucleotide-binding</keyword>
<evidence type="ECO:0000256" key="1">
    <source>
        <dbReference type="ARBA" id="ARBA00000085"/>
    </source>
</evidence>
<sequence>MPPGYRSPATRISLIGGFLLALLFIWLAWSGWQRQNEQWQAQLSAQSELQRVALLQSQHNLRQQALRAAQGLASDPDTLRLIRRIALLAERYGTDDAQLLLLRAQLEHDLQAYWKVLRQGGAHQLHIHLALDVISLLRMHRPERWGDSLAQIRPLVVEVQQSGQSVSGLELGRFDSGIRGVIPIRAEDNQQSRVVASIEVGLGMLPQLQMLDSTLDAGVALLLNASLMQEVLWQAPPRDLLTTANGMWLLDGESRSDLRDWMAVINIDGKLNAQGTQLVSSGGQRYLLTSIPLRDHAGESDPQREYAAILLAWQNVTPGWLALQRDRRAELLKWSLALLASLALLVLLFNALRRSLERQMRERHALQQQMQQQRLVLSERLQKLSRHLPGVIYQFQLSPSGHSWYPWASGAIQDIYGISPEQAALSADTVFERILPEDRDRVSASIADSAQTLRPWQDEYRVLHPTRGELWLSGNASPERLANGDTIWHGYIADITSRKHIELELEHQRQRLAEIIQATRAGTWEADLRSGAVQINARWAEIIGYRPEELEPMTLAAC</sequence>
<dbReference type="SUPFAM" id="SSF55785">
    <property type="entry name" value="PYP-like sensor domain (PAS domain)"/>
    <property type="match status" value="2"/>
</dbReference>
<dbReference type="PROSITE" id="PS50113">
    <property type="entry name" value="PAC"/>
    <property type="match status" value="1"/>
</dbReference>
<gene>
    <name evidence="14" type="ORF">SAMN05216217_108127</name>
</gene>
<dbReference type="InterPro" id="IPR029151">
    <property type="entry name" value="Sensor-like_sf"/>
</dbReference>
<evidence type="ECO:0000256" key="5">
    <source>
        <dbReference type="ARBA" id="ARBA00022679"/>
    </source>
</evidence>
<proteinExistence type="predicted"/>
<protein>
    <recommendedName>
        <fullName evidence="3">histidine kinase</fullName>
        <ecNumber evidence="3">2.7.13.3</ecNumber>
    </recommendedName>
</protein>
<comment type="catalytic activity">
    <reaction evidence="1">
        <text>ATP + protein L-histidine = ADP + protein N-phospho-L-histidine.</text>
        <dbReference type="EC" id="2.7.13.3"/>
    </reaction>
</comment>
<evidence type="ECO:0000313" key="14">
    <source>
        <dbReference type="EMBL" id="SFM58575.1"/>
    </source>
</evidence>
<evidence type="ECO:0000256" key="3">
    <source>
        <dbReference type="ARBA" id="ARBA00012438"/>
    </source>
</evidence>
<evidence type="ECO:0000259" key="12">
    <source>
        <dbReference type="PROSITE" id="PS50112"/>
    </source>
</evidence>
<dbReference type="InterPro" id="IPR052162">
    <property type="entry name" value="Sensor_kinase/Photoreceptor"/>
</dbReference>
<dbReference type="STRING" id="1720063.SAMN05216217_108127"/>
<evidence type="ECO:0000256" key="2">
    <source>
        <dbReference type="ARBA" id="ARBA00004370"/>
    </source>
</evidence>
<keyword evidence="5" id="KW-0808">Transferase</keyword>
<dbReference type="PANTHER" id="PTHR43304">
    <property type="entry name" value="PHYTOCHROME-LIKE PROTEIN CPH1"/>
    <property type="match status" value="1"/>
</dbReference>
<evidence type="ECO:0000256" key="11">
    <source>
        <dbReference type="SAM" id="Phobius"/>
    </source>
</evidence>
<dbReference type="Gene3D" id="3.30.450.20">
    <property type="entry name" value="PAS domain"/>
    <property type="match status" value="2"/>
</dbReference>
<dbReference type="SUPFAM" id="SSF103190">
    <property type="entry name" value="Sensory domain-like"/>
    <property type="match status" value="1"/>
</dbReference>
<evidence type="ECO:0000256" key="8">
    <source>
        <dbReference type="ARBA" id="ARBA00022840"/>
    </source>
</evidence>
<feature type="transmembrane region" description="Helical" evidence="11">
    <location>
        <begin position="331"/>
        <end position="352"/>
    </location>
</feature>
<dbReference type="PROSITE" id="PS50112">
    <property type="entry name" value="PAS"/>
    <property type="match status" value="1"/>
</dbReference>
<dbReference type="InterPro" id="IPR013655">
    <property type="entry name" value="PAS_fold_3"/>
</dbReference>